<dbReference type="EMBL" id="UYRT01091683">
    <property type="protein sequence ID" value="VDN37354.1"/>
    <property type="molecule type" value="Genomic_DNA"/>
</dbReference>
<keyword evidence="2" id="KW-1185">Reference proteome</keyword>
<evidence type="ECO:0000313" key="1">
    <source>
        <dbReference type="EMBL" id="VDN37354.1"/>
    </source>
</evidence>
<sequence length="411" mass="47942">MVTKLPTFWNRIEASVIRIVVEQFSSCLALASIRGRSVATNVLALFAMLDSEADWFKSWLHSFPYRNMIKSKLSILSKKIFKYLRNAEKDKISKQPLHHSFLGYSGRQIHQLLLRSCCLITLNWLKYNDLSDLYSGQQWIQILELAVNSWNQKKGRSDISHVLYHLASCRNSAQFLLNSAGISVLKKLTPSTFVAILSTASLNADLARVDKLLVRKEILYGFTPDPSKRLQFRSFFDLEDCVWNQLLRLFSHPNKYSLEELQSQCDMLQNLKRKNSVEAFLKCAQHGLFVVSKQYLEVELTERQLVASHLMEQLNCESVTACVNCRDSRNQYKNYVFEMLVTVLWQPYSGVQTLRYFDCATYFRNLFQRIRTTGNFEAVRKIRILALNLDVVIELRCRSKLMWRIVQVLFW</sequence>
<name>A0A183EJ92_9BILA</name>
<dbReference type="OrthoDB" id="5895320at2759"/>
<accession>A0A183EJ92</accession>
<organism evidence="3">
    <name type="scientific">Gongylonema pulchrum</name>
    <dbReference type="NCBI Taxonomy" id="637853"/>
    <lineage>
        <taxon>Eukaryota</taxon>
        <taxon>Metazoa</taxon>
        <taxon>Ecdysozoa</taxon>
        <taxon>Nematoda</taxon>
        <taxon>Chromadorea</taxon>
        <taxon>Rhabditida</taxon>
        <taxon>Spirurina</taxon>
        <taxon>Spiruromorpha</taxon>
        <taxon>Spiruroidea</taxon>
        <taxon>Gongylonematidae</taxon>
        <taxon>Gongylonema</taxon>
    </lineage>
</organism>
<proteinExistence type="predicted"/>
<dbReference type="AlphaFoldDB" id="A0A183EJ92"/>
<evidence type="ECO:0000313" key="3">
    <source>
        <dbReference type="WBParaSite" id="GPUH_0002105801-mRNA-1"/>
    </source>
</evidence>
<dbReference type="Proteomes" id="UP000271098">
    <property type="component" value="Unassembled WGS sequence"/>
</dbReference>
<protein>
    <submittedName>
        <fullName evidence="3">RAB3GAP2_C domain-containing protein</fullName>
    </submittedName>
</protein>
<reference evidence="1 2" key="2">
    <citation type="submission" date="2018-11" db="EMBL/GenBank/DDBJ databases">
        <authorList>
            <consortium name="Pathogen Informatics"/>
        </authorList>
    </citation>
    <scope>NUCLEOTIDE SEQUENCE [LARGE SCALE GENOMIC DNA]</scope>
</reference>
<evidence type="ECO:0000313" key="2">
    <source>
        <dbReference type="Proteomes" id="UP000271098"/>
    </source>
</evidence>
<dbReference type="WBParaSite" id="GPUH_0002105801-mRNA-1">
    <property type="protein sequence ID" value="GPUH_0002105801-mRNA-1"/>
    <property type="gene ID" value="GPUH_0002105801"/>
</dbReference>
<reference evidence="3" key="1">
    <citation type="submission" date="2016-06" db="UniProtKB">
        <authorList>
            <consortium name="WormBaseParasite"/>
        </authorList>
    </citation>
    <scope>IDENTIFICATION</scope>
</reference>
<gene>
    <name evidence="1" type="ORF">GPUH_LOCUS21034</name>
</gene>